<keyword evidence="2" id="KW-1185">Reference proteome</keyword>
<dbReference type="AlphaFoldDB" id="A0AAV0IMB7"/>
<organism evidence="1 2">
    <name type="scientific">Linum tenue</name>
    <dbReference type="NCBI Taxonomy" id="586396"/>
    <lineage>
        <taxon>Eukaryota</taxon>
        <taxon>Viridiplantae</taxon>
        <taxon>Streptophyta</taxon>
        <taxon>Embryophyta</taxon>
        <taxon>Tracheophyta</taxon>
        <taxon>Spermatophyta</taxon>
        <taxon>Magnoliopsida</taxon>
        <taxon>eudicotyledons</taxon>
        <taxon>Gunneridae</taxon>
        <taxon>Pentapetalae</taxon>
        <taxon>rosids</taxon>
        <taxon>fabids</taxon>
        <taxon>Malpighiales</taxon>
        <taxon>Linaceae</taxon>
        <taxon>Linum</taxon>
    </lineage>
</organism>
<protein>
    <submittedName>
        <fullName evidence="1">Uncharacterized protein</fullName>
    </submittedName>
</protein>
<comment type="caution">
    <text evidence="1">The sequence shown here is derived from an EMBL/GenBank/DDBJ whole genome shotgun (WGS) entry which is preliminary data.</text>
</comment>
<dbReference type="EMBL" id="CAMGYJ010000004">
    <property type="protein sequence ID" value="CAI0398561.1"/>
    <property type="molecule type" value="Genomic_DNA"/>
</dbReference>
<evidence type="ECO:0000313" key="2">
    <source>
        <dbReference type="Proteomes" id="UP001154282"/>
    </source>
</evidence>
<sequence>MLKAQILLPESFLSTIMCSIAINTLGNCLRLTECTVLRKIRKPAVHSASRPRRSSLSNLTRGFYRQGNSNSGASSHEFACDLSSKLLHLAWNPTSNLIACSAGSSLFMYYA</sequence>
<name>A0AAV0IMB7_9ROSI</name>
<proteinExistence type="predicted"/>
<dbReference type="Proteomes" id="UP001154282">
    <property type="component" value="Unassembled WGS sequence"/>
</dbReference>
<evidence type="ECO:0000313" key="1">
    <source>
        <dbReference type="EMBL" id="CAI0398561.1"/>
    </source>
</evidence>
<reference evidence="1" key="1">
    <citation type="submission" date="2022-08" db="EMBL/GenBank/DDBJ databases">
        <authorList>
            <person name="Gutierrez-Valencia J."/>
        </authorList>
    </citation>
    <scope>NUCLEOTIDE SEQUENCE</scope>
</reference>
<gene>
    <name evidence="1" type="ORF">LITE_LOCUS9949</name>
</gene>
<accession>A0AAV0IMB7</accession>